<sequence length="62" mass="6982">MDLSDIRSRQSRQGPTTMVPASRQGKKMVKKKGKKNMNGLWRILKSLDFGCFTSNVVHAGFI</sequence>
<feature type="compositionally biased region" description="Basic residues" evidence="1">
    <location>
        <begin position="24"/>
        <end position="34"/>
    </location>
</feature>
<evidence type="ECO:0000313" key="3">
    <source>
        <dbReference type="Proteomes" id="UP001497480"/>
    </source>
</evidence>
<feature type="region of interest" description="Disordered" evidence="1">
    <location>
        <begin position="1"/>
        <end position="34"/>
    </location>
</feature>
<accession>A0AAV1YH95</accession>
<dbReference type="EMBL" id="CAXHTB010000025">
    <property type="protein sequence ID" value="CAL0333407.1"/>
    <property type="molecule type" value="Genomic_DNA"/>
</dbReference>
<keyword evidence="3" id="KW-1185">Reference proteome</keyword>
<evidence type="ECO:0000256" key="1">
    <source>
        <dbReference type="SAM" id="MobiDB-lite"/>
    </source>
</evidence>
<organism evidence="2 3">
    <name type="scientific">Lupinus luteus</name>
    <name type="common">European yellow lupine</name>
    <dbReference type="NCBI Taxonomy" id="3873"/>
    <lineage>
        <taxon>Eukaryota</taxon>
        <taxon>Viridiplantae</taxon>
        <taxon>Streptophyta</taxon>
        <taxon>Embryophyta</taxon>
        <taxon>Tracheophyta</taxon>
        <taxon>Spermatophyta</taxon>
        <taxon>Magnoliopsida</taxon>
        <taxon>eudicotyledons</taxon>
        <taxon>Gunneridae</taxon>
        <taxon>Pentapetalae</taxon>
        <taxon>rosids</taxon>
        <taxon>fabids</taxon>
        <taxon>Fabales</taxon>
        <taxon>Fabaceae</taxon>
        <taxon>Papilionoideae</taxon>
        <taxon>50 kb inversion clade</taxon>
        <taxon>genistoids sensu lato</taxon>
        <taxon>core genistoids</taxon>
        <taxon>Genisteae</taxon>
        <taxon>Lupinus</taxon>
    </lineage>
</organism>
<evidence type="ECO:0000313" key="2">
    <source>
        <dbReference type="EMBL" id="CAL0333407.1"/>
    </source>
</evidence>
<reference evidence="2 3" key="1">
    <citation type="submission" date="2024-03" db="EMBL/GenBank/DDBJ databases">
        <authorList>
            <person name="Martinez-Hernandez J."/>
        </authorList>
    </citation>
    <scope>NUCLEOTIDE SEQUENCE [LARGE SCALE GENOMIC DNA]</scope>
</reference>
<dbReference type="Proteomes" id="UP001497480">
    <property type="component" value="Unassembled WGS sequence"/>
</dbReference>
<dbReference type="AlphaFoldDB" id="A0AAV1YH95"/>
<protein>
    <submittedName>
        <fullName evidence="2">Uncharacterized protein</fullName>
    </submittedName>
</protein>
<proteinExistence type="predicted"/>
<gene>
    <name evidence="2" type="ORF">LLUT_LOCUS34467</name>
</gene>
<comment type="caution">
    <text evidence="2">The sequence shown here is derived from an EMBL/GenBank/DDBJ whole genome shotgun (WGS) entry which is preliminary data.</text>
</comment>
<name>A0AAV1YH95_LUPLU</name>